<organism evidence="5 6">
    <name type="scientific">Stutzerimonas stutzeri</name>
    <name type="common">Pseudomonas stutzeri</name>
    <dbReference type="NCBI Taxonomy" id="316"/>
    <lineage>
        <taxon>Bacteria</taxon>
        <taxon>Pseudomonadati</taxon>
        <taxon>Pseudomonadota</taxon>
        <taxon>Gammaproteobacteria</taxon>
        <taxon>Pseudomonadales</taxon>
        <taxon>Pseudomonadaceae</taxon>
        <taxon>Stutzerimonas</taxon>
    </lineage>
</organism>
<comment type="caution">
    <text evidence="5">The sequence shown here is derived from an EMBL/GenBank/DDBJ whole genome shotgun (WGS) entry which is preliminary data.</text>
</comment>
<reference evidence="5 6" key="1">
    <citation type="submission" date="2018-01" db="EMBL/GenBank/DDBJ databases">
        <title>Denitrification phenotypes of diverse strains of Pseudomonas stutzeri.</title>
        <authorList>
            <person name="Milligan D.A."/>
            <person name="Bergaust L."/>
            <person name="Bakken L.R."/>
            <person name="Frostegard A."/>
        </authorList>
    </citation>
    <scope>NUCLEOTIDE SEQUENCE [LARGE SCALE GENOMIC DNA]</scope>
    <source>
        <strain evidence="5 6">KC</strain>
    </source>
</reference>
<evidence type="ECO:0000313" key="6">
    <source>
        <dbReference type="Proteomes" id="UP000235925"/>
    </source>
</evidence>
<accession>A0A2N8RWW2</accession>
<dbReference type="PANTHER" id="PTHR47893:SF1">
    <property type="entry name" value="REGULATORY PROTEIN PCHR"/>
    <property type="match status" value="1"/>
</dbReference>
<keyword evidence="1" id="KW-0805">Transcription regulation</keyword>
<protein>
    <submittedName>
        <fullName evidence="5">AraC family transcriptional regulator</fullName>
    </submittedName>
</protein>
<proteinExistence type="predicted"/>
<dbReference type="Gene3D" id="1.10.10.60">
    <property type="entry name" value="Homeodomain-like"/>
    <property type="match status" value="1"/>
</dbReference>
<dbReference type="InterPro" id="IPR018060">
    <property type="entry name" value="HTH_AraC"/>
</dbReference>
<evidence type="ECO:0000256" key="1">
    <source>
        <dbReference type="ARBA" id="ARBA00023015"/>
    </source>
</evidence>
<dbReference type="Proteomes" id="UP000235925">
    <property type="component" value="Unassembled WGS sequence"/>
</dbReference>
<dbReference type="InterPro" id="IPR053142">
    <property type="entry name" value="PchR_regulatory_protein"/>
</dbReference>
<dbReference type="PROSITE" id="PS00041">
    <property type="entry name" value="HTH_ARAC_FAMILY_1"/>
    <property type="match status" value="1"/>
</dbReference>
<keyword evidence="2" id="KW-0238">DNA-binding</keyword>
<dbReference type="GO" id="GO:0009893">
    <property type="term" value="P:positive regulation of metabolic process"/>
    <property type="evidence" value="ECO:0007669"/>
    <property type="project" value="UniProtKB-ARBA"/>
</dbReference>
<evidence type="ECO:0000256" key="2">
    <source>
        <dbReference type="ARBA" id="ARBA00023125"/>
    </source>
</evidence>
<keyword evidence="3" id="KW-0804">Transcription</keyword>
<dbReference type="AlphaFoldDB" id="A0A2N8RWW2"/>
<feature type="domain" description="HTH araC/xylS-type" evidence="4">
    <location>
        <begin position="229"/>
        <end position="328"/>
    </location>
</feature>
<evidence type="ECO:0000259" key="4">
    <source>
        <dbReference type="PROSITE" id="PS01124"/>
    </source>
</evidence>
<dbReference type="InterPro" id="IPR009057">
    <property type="entry name" value="Homeodomain-like_sf"/>
</dbReference>
<evidence type="ECO:0000256" key="3">
    <source>
        <dbReference type="ARBA" id="ARBA00023163"/>
    </source>
</evidence>
<dbReference type="SMART" id="SM00342">
    <property type="entry name" value="HTH_ARAC"/>
    <property type="match status" value="1"/>
</dbReference>
<dbReference type="Pfam" id="PF12833">
    <property type="entry name" value="HTH_18"/>
    <property type="match status" value="1"/>
</dbReference>
<evidence type="ECO:0000313" key="5">
    <source>
        <dbReference type="EMBL" id="PNF78869.1"/>
    </source>
</evidence>
<dbReference type="PROSITE" id="PS01124">
    <property type="entry name" value="HTH_ARAC_FAMILY_2"/>
    <property type="match status" value="1"/>
</dbReference>
<dbReference type="PANTHER" id="PTHR47893">
    <property type="entry name" value="REGULATORY PROTEIN PCHR"/>
    <property type="match status" value="1"/>
</dbReference>
<name>A0A2N8RWW2_STUST</name>
<dbReference type="SUPFAM" id="SSF46689">
    <property type="entry name" value="Homeodomain-like"/>
    <property type="match status" value="2"/>
</dbReference>
<dbReference type="EMBL" id="POUN01000007">
    <property type="protein sequence ID" value="PNF78869.1"/>
    <property type="molecule type" value="Genomic_DNA"/>
</dbReference>
<dbReference type="GO" id="GO:0003700">
    <property type="term" value="F:DNA-binding transcription factor activity"/>
    <property type="evidence" value="ECO:0007669"/>
    <property type="project" value="InterPro"/>
</dbReference>
<gene>
    <name evidence="5" type="ORF">CXK92_20180</name>
</gene>
<sequence>MLISPFRSPADSLLPVHHPARSRYSLEDFHQLGERYAVRYSLAAAQQDDNPCLVQGRIDEHEVGRGITLVSSRLQTFLGYQAQSLNPPCLSIVVLLQGQAQLNGNRPINLSSGDGAVMLCQNGRGQSALHQAQPHLRGLNLSISDPDCLADEHLAEQLRQTLSTQGSRTQRWAVPEHLLQGLEAMTSGQWQGSLQRLLSEGLTLQLLAYGLGALDTPARNADTLSPRDRALLTRVRDHLYQQPGADHSLQQLAQLACMSPSALRHKFQQTYGVSVMGFLRERRMAVAKHCLEQGWRVQDAAHYVGYRHASNFATAYRQHFGVSPRGDA</sequence>
<dbReference type="GO" id="GO:0043565">
    <property type="term" value="F:sequence-specific DNA binding"/>
    <property type="evidence" value="ECO:0007669"/>
    <property type="project" value="InterPro"/>
</dbReference>
<dbReference type="InterPro" id="IPR018062">
    <property type="entry name" value="HTH_AraC-typ_CS"/>
</dbReference>